<dbReference type="GO" id="GO:0009312">
    <property type="term" value="P:oligosaccharide biosynthetic process"/>
    <property type="evidence" value="ECO:0007669"/>
    <property type="project" value="InterPro"/>
</dbReference>
<dbReference type="InterPro" id="IPR008716">
    <property type="entry name" value="NodZ"/>
</dbReference>
<dbReference type="AlphaFoldDB" id="D8M6F9"/>
<dbReference type="RefSeq" id="XP_012897760.1">
    <property type="nucleotide sequence ID" value="XM_013042306.1"/>
</dbReference>
<organism evidence="1">
    <name type="scientific">Blastocystis hominis</name>
    <dbReference type="NCBI Taxonomy" id="12968"/>
    <lineage>
        <taxon>Eukaryota</taxon>
        <taxon>Sar</taxon>
        <taxon>Stramenopiles</taxon>
        <taxon>Bigyra</taxon>
        <taxon>Opalozoa</taxon>
        <taxon>Opalinata</taxon>
        <taxon>Blastocystidae</taxon>
        <taxon>Blastocystis</taxon>
    </lineage>
</organism>
<dbReference type="GO" id="GO:0016758">
    <property type="term" value="F:hexosyltransferase activity"/>
    <property type="evidence" value="ECO:0007669"/>
    <property type="project" value="InterPro"/>
</dbReference>
<dbReference type="Proteomes" id="UP000008312">
    <property type="component" value="Unassembled WGS sequence"/>
</dbReference>
<reference evidence="1" key="1">
    <citation type="submission" date="2010-02" db="EMBL/GenBank/DDBJ databases">
        <title>Sequencing and annotation of the Blastocystis hominis genome.</title>
        <authorList>
            <person name="Wincker P."/>
        </authorList>
    </citation>
    <scope>NUCLEOTIDE SEQUENCE</scope>
    <source>
        <strain evidence="1">Singapore isolate B</strain>
    </source>
</reference>
<dbReference type="Pfam" id="PF05830">
    <property type="entry name" value="NodZ"/>
    <property type="match status" value="1"/>
</dbReference>
<sequence length="296" mass="33765">MNTTKEEASISPFSPTIFLLELLRQFAPPSYTEEYKQIAIGRGKPDPFADPLGLLGMEGPVLVSTLHVMADRLFKVQRNLPLYRKFGLIRERGDLPHGRAELYYLVDVFYNRCIHSMFVPTDPIRALMKPYLDELGNGVRIGIHIRMGNGHADWKDSRAFMDQKHVNRFLNELKRFVKNALWRTKGKMDVKLFVSTDSSDEEELMRKKFPGMVVTTSGFERSHVGGIYKTKVTENAVTKAVLDVLLLGECDYLFITPRSGFSKIGQYFADEGTPFVYLLRVCCIHFFVVILVDGGR</sequence>
<name>D8M6F9_BLAHO</name>
<keyword evidence="2" id="KW-1185">Reference proteome</keyword>
<dbReference type="InParanoid" id="D8M6F9"/>
<dbReference type="OrthoDB" id="428346at2759"/>
<accession>D8M6F9</accession>
<proteinExistence type="predicted"/>
<evidence type="ECO:0000313" key="2">
    <source>
        <dbReference type="Proteomes" id="UP000008312"/>
    </source>
</evidence>
<dbReference type="Gene3D" id="3.40.50.11350">
    <property type="match status" value="1"/>
</dbReference>
<gene>
    <name evidence="1" type="ORF">GSBLH_T00003535001</name>
</gene>
<protein>
    <recommendedName>
        <fullName evidence="3">GT23 domain-containing protein</fullName>
    </recommendedName>
</protein>
<dbReference type="GeneID" id="24920630"/>
<evidence type="ECO:0000313" key="1">
    <source>
        <dbReference type="EMBL" id="CBK23712.2"/>
    </source>
</evidence>
<dbReference type="EMBL" id="FN668661">
    <property type="protein sequence ID" value="CBK23712.2"/>
    <property type="molecule type" value="Genomic_DNA"/>
</dbReference>
<evidence type="ECO:0008006" key="3">
    <source>
        <dbReference type="Google" id="ProtNLM"/>
    </source>
</evidence>